<organism evidence="2 3">
    <name type="scientific">Acinetobacter shaoyimingii</name>
    <dbReference type="NCBI Taxonomy" id="2715164"/>
    <lineage>
        <taxon>Bacteria</taxon>
        <taxon>Pseudomonadati</taxon>
        <taxon>Pseudomonadota</taxon>
        <taxon>Gammaproteobacteria</taxon>
        <taxon>Moraxellales</taxon>
        <taxon>Moraxellaceae</taxon>
        <taxon>Acinetobacter</taxon>
    </lineage>
</organism>
<dbReference type="RefSeq" id="WP_166222306.1">
    <property type="nucleotide sequence ID" value="NZ_CP049801.1"/>
</dbReference>
<keyword evidence="3" id="KW-1185">Reference proteome</keyword>
<evidence type="ECO:0008006" key="4">
    <source>
        <dbReference type="Google" id="ProtNLM"/>
    </source>
</evidence>
<dbReference type="KEGG" id="asha:G8E00_04815"/>
<accession>A0A6G8RTN7</accession>
<evidence type="ECO:0000313" key="2">
    <source>
        <dbReference type="EMBL" id="QIO05329.1"/>
    </source>
</evidence>
<keyword evidence="1" id="KW-0812">Transmembrane</keyword>
<dbReference type="Proteomes" id="UP000502297">
    <property type="component" value="Chromosome"/>
</dbReference>
<dbReference type="AlphaFoldDB" id="A0A6G8RTN7"/>
<keyword evidence="1" id="KW-0472">Membrane</keyword>
<reference evidence="2 3" key="1">
    <citation type="submission" date="2020-03" db="EMBL/GenBank/DDBJ databases">
        <authorList>
            <person name="Zhu W."/>
        </authorList>
    </citation>
    <scope>NUCLEOTIDE SEQUENCE [LARGE SCALE GENOMIC DNA]</scope>
    <source>
        <strain evidence="2 3">323-1</strain>
    </source>
</reference>
<proteinExistence type="predicted"/>
<name>A0A6G8RTN7_9GAMM</name>
<dbReference type="EMBL" id="CP049801">
    <property type="protein sequence ID" value="QIO05329.1"/>
    <property type="molecule type" value="Genomic_DNA"/>
</dbReference>
<sequence>MNQKIIVLNKDNKTSRFNKSSITANSPLRSIQFAPSASSLNAESHIFIVVLGALIGAAIAFAIGYSISANWLEYGLLMLIPLVITFFLRKVYIYTLLNFKE</sequence>
<feature type="transmembrane region" description="Helical" evidence="1">
    <location>
        <begin position="74"/>
        <end position="97"/>
    </location>
</feature>
<evidence type="ECO:0000256" key="1">
    <source>
        <dbReference type="SAM" id="Phobius"/>
    </source>
</evidence>
<keyword evidence="1" id="KW-1133">Transmembrane helix</keyword>
<feature type="transmembrane region" description="Helical" evidence="1">
    <location>
        <begin position="46"/>
        <end position="68"/>
    </location>
</feature>
<protein>
    <recommendedName>
        <fullName evidence="4">FUSC family protein</fullName>
    </recommendedName>
</protein>
<gene>
    <name evidence="2" type="ORF">G8E00_04815</name>
</gene>
<evidence type="ECO:0000313" key="3">
    <source>
        <dbReference type="Proteomes" id="UP000502297"/>
    </source>
</evidence>